<keyword evidence="2" id="KW-1185">Reference proteome</keyword>
<dbReference type="Gene3D" id="1.10.238.10">
    <property type="entry name" value="EF-hand"/>
    <property type="match status" value="1"/>
</dbReference>
<reference evidence="1 2" key="1">
    <citation type="journal article" date="2018" name="PLoS ONE">
        <title>The draft genome of Kipferlia bialata reveals reductive genome evolution in fornicate parasites.</title>
        <authorList>
            <person name="Tanifuji G."/>
            <person name="Takabayashi S."/>
            <person name="Kume K."/>
            <person name="Takagi M."/>
            <person name="Nakayama T."/>
            <person name="Kamikawa R."/>
            <person name="Inagaki Y."/>
            <person name="Hashimoto T."/>
        </authorList>
    </citation>
    <scope>NUCLEOTIDE SEQUENCE [LARGE SCALE GENOMIC DNA]</scope>
    <source>
        <strain evidence="1">NY0173</strain>
    </source>
</reference>
<evidence type="ECO:0008006" key="3">
    <source>
        <dbReference type="Google" id="ProtNLM"/>
    </source>
</evidence>
<dbReference type="EMBL" id="BDIP01003290">
    <property type="protein sequence ID" value="GIQ87517.1"/>
    <property type="molecule type" value="Genomic_DNA"/>
</dbReference>
<organism evidence="1 2">
    <name type="scientific">Kipferlia bialata</name>
    <dbReference type="NCBI Taxonomy" id="797122"/>
    <lineage>
        <taxon>Eukaryota</taxon>
        <taxon>Metamonada</taxon>
        <taxon>Carpediemonas-like organisms</taxon>
        <taxon>Kipferlia</taxon>
    </lineage>
</organism>
<dbReference type="Proteomes" id="UP000265618">
    <property type="component" value="Unassembled WGS sequence"/>
</dbReference>
<comment type="caution">
    <text evidence="1">The sequence shown here is derived from an EMBL/GenBank/DDBJ whole genome shotgun (WGS) entry which is preliminary data.</text>
</comment>
<sequence length="130" mass="14832">NEVASFFAQMNFPADFDTLKRAMSEVECDVPGSITFPEFRKMMMENKLRRTEVEEVKAAIHTLVKLTPCLQTHDTRRVNVDTLLTQMSRWDRLPIEEIAPAKATLTNKSDGASSHASVVDIDRTLDTFWK</sequence>
<protein>
    <recommendedName>
        <fullName evidence="3">EF-hand domain-containing protein</fullName>
    </recommendedName>
</protein>
<accession>A0A9K3D427</accession>
<evidence type="ECO:0000313" key="1">
    <source>
        <dbReference type="EMBL" id="GIQ87517.1"/>
    </source>
</evidence>
<dbReference type="AlphaFoldDB" id="A0A9K3D427"/>
<feature type="non-terminal residue" evidence="1">
    <location>
        <position position="1"/>
    </location>
</feature>
<evidence type="ECO:0000313" key="2">
    <source>
        <dbReference type="Proteomes" id="UP000265618"/>
    </source>
</evidence>
<dbReference type="SUPFAM" id="SSF47473">
    <property type="entry name" value="EF-hand"/>
    <property type="match status" value="1"/>
</dbReference>
<proteinExistence type="predicted"/>
<name>A0A9K3D427_9EUKA</name>
<dbReference type="InterPro" id="IPR011992">
    <property type="entry name" value="EF-hand-dom_pair"/>
</dbReference>
<gene>
    <name evidence="1" type="ORF">KIPB_009567</name>
</gene>